<evidence type="ECO:0000313" key="1">
    <source>
        <dbReference type="EMBL" id="GAA0388484.1"/>
    </source>
</evidence>
<keyword evidence="2" id="KW-1185">Reference proteome</keyword>
<gene>
    <name evidence="1" type="ORF">GCM10010357_06490</name>
</gene>
<reference evidence="1 2" key="1">
    <citation type="journal article" date="2019" name="Int. J. Syst. Evol. Microbiol.">
        <title>The Global Catalogue of Microorganisms (GCM) 10K type strain sequencing project: providing services to taxonomists for standard genome sequencing and annotation.</title>
        <authorList>
            <consortium name="The Broad Institute Genomics Platform"/>
            <consortium name="The Broad Institute Genome Sequencing Center for Infectious Disease"/>
            <person name="Wu L."/>
            <person name="Ma J."/>
        </authorList>
    </citation>
    <scope>NUCLEOTIDE SEQUENCE [LARGE SCALE GENOMIC DNA]</scope>
    <source>
        <strain evidence="1 2">JCM 4788</strain>
    </source>
</reference>
<organism evidence="1 2">
    <name type="scientific">Streptomyces luteireticuli</name>
    <dbReference type="NCBI Taxonomy" id="173858"/>
    <lineage>
        <taxon>Bacteria</taxon>
        <taxon>Bacillati</taxon>
        <taxon>Actinomycetota</taxon>
        <taxon>Actinomycetes</taxon>
        <taxon>Kitasatosporales</taxon>
        <taxon>Streptomycetaceae</taxon>
        <taxon>Streptomyces</taxon>
    </lineage>
</organism>
<dbReference type="RefSeq" id="WP_344019552.1">
    <property type="nucleotide sequence ID" value="NZ_BAAABX010000006.1"/>
</dbReference>
<proteinExistence type="predicted"/>
<accession>A0ABN0Y9Y0</accession>
<dbReference type="Proteomes" id="UP001500879">
    <property type="component" value="Unassembled WGS sequence"/>
</dbReference>
<name>A0ABN0Y9Y0_9ACTN</name>
<comment type="caution">
    <text evidence="1">The sequence shown here is derived from an EMBL/GenBank/DDBJ whole genome shotgun (WGS) entry which is preliminary data.</text>
</comment>
<sequence length="47" mass="5174">MHGQWTINPTRLIHTRLVADSVATLLPRLPRAAAPEAFRALPGTAER</sequence>
<protein>
    <submittedName>
        <fullName evidence="1">Uncharacterized protein</fullName>
    </submittedName>
</protein>
<evidence type="ECO:0000313" key="2">
    <source>
        <dbReference type="Proteomes" id="UP001500879"/>
    </source>
</evidence>
<dbReference type="EMBL" id="BAAABX010000006">
    <property type="protein sequence ID" value="GAA0388484.1"/>
    <property type="molecule type" value="Genomic_DNA"/>
</dbReference>